<evidence type="ECO:0000313" key="1">
    <source>
        <dbReference type="EMBL" id="CAH3155491.1"/>
    </source>
</evidence>
<dbReference type="InterPro" id="IPR012340">
    <property type="entry name" value="NA-bd_OB-fold"/>
</dbReference>
<accession>A0AAU9XRJ9</accession>
<name>A0AAU9XRJ9_9CNID</name>
<dbReference type="EMBL" id="CALNXJ010000058">
    <property type="protein sequence ID" value="CAH3155491.1"/>
    <property type="molecule type" value="Genomic_DNA"/>
</dbReference>
<gene>
    <name evidence="1" type="ORF">PMEA_00028017</name>
</gene>
<sequence length="158" mass="18028">MEFEERANMSGCSDEIDEKEDPLRYISNMTLMMTSGSKKYFNCHIHTKNQKKRAVCFSPEKKSQMTRLQEQKFPDTNILHTTLSDKNAFVPVTVPTDSIMPLDSLTNAVPEQPITIMVKVFNLSQPKKIITCNKTELTKQDGTPMDPTGQINIVLWQD</sequence>
<keyword evidence="2" id="KW-1185">Reference proteome</keyword>
<dbReference type="Proteomes" id="UP001159428">
    <property type="component" value="Unassembled WGS sequence"/>
</dbReference>
<comment type="caution">
    <text evidence="1">The sequence shown here is derived from an EMBL/GenBank/DDBJ whole genome shotgun (WGS) entry which is preliminary data.</text>
</comment>
<organism evidence="1 2">
    <name type="scientific">Pocillopora meandrina</name>
    <dbReference type="NCBI Taxonomy" id="46732"/>
    <lineage>
        <taxon>Eukaryota</taxon>
        <taxon>Metazoa</taxon>
        <taxon>Cnidaria</taxon>
        <taxon>Anthozoa</taxon>
        <taxon>Hexacorallia</taxon>
        <taxon>Scleractinia</taxon>
        <taxon>Astrocoeniina</taxon>
        <taxon>Pocilloporidae</taxon>
        <taxon>Pocillopora</taxon>
    </lineage>
</organism>
<dbReference type="AlphaFoldDB" id="A0AAU9XRJ9"/>
<evidence type="ECO:0000313" key="2">
    <source>
        <dbReference type="Proteomes" id="UP001159428"/>
    </source>
</evidence>
<protein>
    <submittedName>
        <fullName evidence="1">Uncharacterized protein</fullName>
    </submittedName>
</protein>
<reference evidence="1 2" key="1">
    <citation type="submission" date="2022-05" db="EMBL/GenBank/DDBJ databases">
        <authorList>
            <consortium name="Genoscope - CEA"/>
            <person name="William W."/>
        </authorList>
    </citation>
    <scope>NUCLEOTIDE SEQUENCE [LARGE SCALE GENOMIC DNA]</scope>
</reference>
<dbReference type="Gene3D" id="2.40.50.140">
    <property type="entry name" value="Nucleic acid-binding proteins"/>
    <property type="match status" value="1"/>
</dbReference>
<proteinExistence type="predicted"/>